<accession>A0A915HUQ3</accession>
<reference evidence="4" key="1">
    <citation type="submission" date="2022-11" db="UniProtKB">
        <authorList>
            <consortium name="WormBaseParasite"/>
        </authorList>
    </citation>
    <scope>IDENTIFICATION</scope>
</reference>
<name>A0A915HUQ3_ROMCU</name>
<evidence type="ECO:0000313" key="4">
    <source>
        <dbReference type="WBParaSite" id="nRc.2.0.1.t05100-RA"/>
    </source>
</evidence>
<keyword evidence="2" id="KW-0472">Membrane</keyword>
<dbReference type="AlphaFoldDB" id="A0A915HUQ3"/>
<protein>
    <submittedName>
        <fullName evidence="4">Uncharacterized protein</fullName>
    </submittedName>
</protein>
<dbReference type="WBParaSite" id="nRc.2.0.1.t05100-RA">
    <property type="protein sequence ID" value="nRc.2.0.1.t05100-RA"/>
    <property type="gene ID" value="nRc.2.0.1.g05100"/>
</dbReference>
<feature type="region of interest" description="Disordered" evidence="1">
    <location>
        <begin position="1"/>
        <end position="23"/>
    </location>
</feature>
<keyword evidence="3" id="KW-1185">Reference proteome</keyword>
<organism evidence="3 4">
    <name type="scientific">Romanomermis culicivorax</name>
    <name type="common">Nematode worm</name>
    <dbReference type="NCBI Taxonomy" id="13658"/>
    <lineage>
        <taxon>Eukaryota</taxon>
        <taxon>Metazoa</taxon>
        <taxon>Ecdysozoa</taxon>
        <taxon>Nematoda</taxon>
        <taxon>Enoplea</taxon>
        <taxon>Dorylaimia</taxon>
        <taxon>Mermithida</taxon>
        <taxon>Mermithoidea</taxon>
        <taxon>Mermithidae</taxon>
        <taxon>Romanomermis</taxon>
    </lineage>
</organism>
<proteinExistence type="predicted"/>
<keyword evidence="2" id="KW-0812">Transmembrane</keyword>
<keyword evidence="2" id="KW-1133">Transmembrane helix</keyword>
<sequence>MELVERTEASVDDMTPPAMAPKPIGYSNSRKIAQCVLERNELKGTIEALFNNNANTATEYNKREAQSHRQEPDRQVRPCKKSACWKGLGANYTSPYGALRHVSIAATYHAPYGTLVLQLLIIFIYLLTFTTVRRENSHSSVPYGTARRVQRSIAAQCGAVRHRTTKLKKFVTPYVRRANYQTENDHHQLGYVRIADGILAAQKCIQNGDQCAQHDGSLEI</sequence>
<feature type="transmembrane region" description="Helical" evidence="2">
    <location>
        <begin position="110"/>
        <end position="129"/>
    </location>
</feature>
<dbReference type="Proteomes" id="UP000887565">
    <property type="component" value="Unplaced"/>
</dbReference>
<evidence type="ECO:0000313" key="3">
    <source>
        <dbReference type="Proteomes" id="UP000887565"/>
    </source>
</evidence>
<evidence type="ECO:0000256" key="1">
    <source>
        <dbReference type="SAM" id="MobiDB-lite"/>
    </source>
</evidence>
<evidence type="ECO:0000256" key="2">
    <source>
        <dbReference type="SAM" id="Phobius"/>
    </source>
</evidence>